<gene>
    <name evidence="1" type="ORF">UFOVP385_8</name>
</gene>
<evidence type="ECO:0000313" key="1">
    <source>
        <dbReference type="EMBL" id="CAB5223198.1"/>
    </source>
</evidence>
<sequence length="110" mass="12519">MTSNSVHSKLQHFISAEISFSEFENILKNQATSSNPVRVGWITETGRKRYYDMYWIDGPIGDGIAGGSDTKAEMDMFNVPVVGIDGDWRTLDFNTVYKVRFNNKTFKVNN</sequence>
<name>A0A6J7X248_9CAUD</name>
<dbReference type="EMBL" id="LR798316">
    <property type="protein sequence ID" value="CAB5223198.1"/>
    <property type="molecule type" value="Genomic_DNA"/>
</dbReference>
<reference evidence="1" key="1">
    <citation type="submission" date="2020-05" db="EMBL/GenBank/DDBJ databases">
        <authorList>
            <person name="Chiriac C."/>
            <person name="Salcher M."/>
            <person name="Ghai R."/>
            <person name="Kavagutti S V."/>
        </authorList>
    </citation>
    <scope>NUCLEOTIDE SEQUENCE</scope>
</reference>
<proteinExistence type="predicted"/>
<organism evidence="1">
    <name type="scientific">uncultured Caudovirales phage</name>
    <dbReference type="NCBI Taxonomy" id="2100421"/>
    <lineage>
        <taxon>Viruses</taxon>
        <taxon>Duplodnaviria</taxon>
        <taxon>Heunggongvirae</taxon>
        <taxon>Uroviricota</taxon>
        <taxon>Caudoviricetes</taxon>
        <taxon>Peduoviridae</taxon>
        <taxon>Maltschvirus</taxon>
        <taxon>Maltschvirus maltsch</taxon>
    </lineage>
</organism>
<protein>
    <submittedName>
        <fullName evidence="1">Uncharacterized protein</fullName>
    </submittedName>
</protein>
<accession>A0A6J7X248</accession>